<comment type="similarity">
    <text evidence="1">Belongs to the sulfatase family.</text>
</comment>
<dbReference type="EMBL" id="RQPJ01000003">
    <property type="protein sequence ID" value="RTE54091.1"/>
    <property type="molecule type" value="Genomic_DNA"/>
</dbReference>
<dbReference type="SUPFAM" id="SSF53649">
    <property type="entry name" value="Alkaline phosphatase-like"/>
    <property type="match status" value="1"/>
</dbReference>
<dbReference type="InterPro" id="IPR050738">
    <property type="entry name" value="Sulfatase"/>
</dbReference>
<dbReference type="Pfam" id="PF00884">
    <property type="entry name" value="Sulfatase"/>
    <property type="match status" value="1"/>
</dbReference>
<proteinExistence type="inferred from homology"/>
<dbReference type="PANTHER" id="PTHR42693">
    <property type="entry name" value="ARYLSULFATASE FAMILY MEMBER"/>
    <property type="match status" value="1"/>
</dbReference>
<dbReference type="OrthoDB" id="816642at2"/>
<evidence type="ECO:0000256" key="2">
    <source>
        <dbReference type="ARBA" id="ARBA00022801"/>
    </source>
</evidence>
<feature type="domain" description="Sulfatase N-terminal" evidence="3">
    <location>
        <begin position="35"/>
        <end position="381"/>
    </location>
</feature>
<reference evidence="4 5" key="1">
    <citation type="submission" date="2018-11" db="EMBL/GenBank/DDBJ databases">
        <title>Arenibacter aquaticus sp.nov., a marine bacterium isolated from surface seawater in the South China Sea.</title>
        <authorList>
            <person name="Guo J."/>
            <person name="Sun J."/>
        </authorList>
    </citation>
    <scope>NUCLEOTIDE SEQUENCE [LARGE SCALE GENOMIC DNA]</scope>
    <source>
        <strain evidence="4 5">GUO666</strain>
    </source>
</reference>
<keyword evidence="2" id="KW-0378">Hydrolase</keyword>
<name>A0A3S0ANE4_9FLAO</name>
<dbReference type="Gene3D" id="3.40.720.10">
    <property type="entry name" value="Alkaline Phosphatase, subunit A"/>
    <property type="match status" value="1"/>
</dbReference>
<dbReference type="InterPro" id="IPR000917">
    <property type="entry name" value="Sulfatase_N"/>
</dbReference>
<gene>
    <name evidence="4" type="ORF">EHW67_09200</name>
</gene>
<dbReference type="Gene3D" id="3.30.1120.10">
    <property type="match status" value="1"/>
</dbReference>
<keyword evidence="5" id="KW-1185">Reference proteome</keyword>
<protein>
    <submittedName>
        <fullName evidence="4">N-acetylgalactosamine-6-sulfatase</fullName>
    </submittedName>
</protein>
<evidence type="ECO:0000256" key="1">
    <source>
        <dbReference type="ARBA" id="ARBA00008779"/>
    </source>
</evidence>
<sequence>MQVPPIISIIFILLLVLNSCNTDSENNSKQKNESPNIILIMADDLGWGDVAYNGNKIVKTPHLDQMASEGLKLNRFYAAAPVCSPTRASALTGRHPYRVKIPWAGDGFIHPNELTIAEMLKTKGYATGHFGKWHVGGMSQSFKQSYFPGPLTTYSPPWENGFEVSFSTESMMPTYNPYYHVGGDYGADEYRMIQTEAVTHGQNTGGHRWRDVYWTGPGQFLDSNPGGDDAELVMDKALEFIEEKTELDKQFLAVIWFHNVHTPVVSGKKHRELYKGLTTKEQHWYGAISAMDDQIGRLRAELKNMNISENTIVWFCSDNGPSYIHNLNSAGPYRGKKAELLEGGIIVPSIIEWPAKFTAPAIINTPMVTSDFFPTLLEISGVKWQGQVPIDGENVFPILTGDTIHRKQPIGFRSPLPVRLNLEKTQNAEQWAYIDHQYKLISMDNGKTYQLYDLSADVRESVDLSEQLPDIKQKLLEGLLTWSRSIDTELEMQNNTYEK</sequence>
<dbReference type="PANTHER" id="PTHR42693:SF53">
    <property type="entry name" value="ENDO-4-O-SULFATASE"/>
    <property type="match status" value="1"/>
</dbReference>
<comment type="caution">
    <text evidence="4">The sequence shown here is derived from an EMBL/GenBank/DDBJ whole genome shotgun (WGS) entry which is preliminary data.</text>
</comment>
<dbReference type="GO" id="GO:0004065">
    <property type="term" value="F:arylsulfatase activity"/>
    <property type="evidence" value="ECO:0007669"/>
    <property type="project" value="TreeGrafter"/>
</dbReference>
<evidence type="ECO:0000313" key="4">
    <source>
        <dbReference type="EMBL" id="RTE54091.1"/>
    </source>
</evidence>
<dbReference type="Proteomes" id="UP000267585">
    <property type="component" value="Unassembled WGS sequence"/>
</dbReference>
<evidence type="ECO:0000259" key="3">
    <source>
        <dbReference type="Pfam" id="PF00884"/>
    </source>
</evidence>
<dbReference type="AlphaFoldDB" id="A0A3S0ANE4"/>
<accession>A0A3S0ANE4</accession>
<evidence type="ECO:0000313" key="5">
    <source>
        <dbReference type="Proteomes" id="UP000267585"/>
    </source>
</evidence>
<dbReference type="RefSeq" id="WP_126162079.1">
    <property type="nucleotide sequence ID" value="NZ_RQPJ01000003.1"/>
</dbReference>
<organism evidence="4 5">
    <name type="scientific">Arenibacter aquaticus</name>
    <dbReference type="NCBI Taxonomy" id="2489054"/>
    <lineage>
        <taxon>Bacteria</taxon>
        <taxon>Pseudomonadati</taxon>
        <taxon>Bacteroidota</taxon>
        <taxon>Flavobacteriia</taxon>
        <taxon>Flavobacteriales</taxon>
        <taxon>Flavobacteriaceae</taxon>
        <taxon>Arenibacter</taxon>
    </lineage>
</organism>
<dbReference type="InterPro" id="IPR017850">
    <property type="entry name" value="Alkaline_phosphatase_core_sf"/>
</dbReference>